<reference evidence="1 2" key="1">
    <citation type="journal article" date="2016" name="Nat. Commun.">
        <title>Thousands of microbial genomes shed light on interconnected biogeochemical processes in an aquifer system.</title>
        <authorList>
            <person name="Anantharaman K."/>
            <person name="Brown C.T."/>
            <person name="Hug L.A."/>
            <person name="Sharon I."/>
            <person name="Castelle C.J."/>
            <person name="Probst A.J."/>
            <person name="Thomas B.C."/>
            <person name="Singh A."/>
            <person name="Wilkins M.J."/>
            <person name="Karaoz U."/>
            <person name="Brodie E.L."/>
            <person name="Williams K.H."/>
            <person name="Hubbard S.S."/>
            <person name="Banfield J.F."/>
        </authorList>
    </citation>
    <scope>NUCLEOTIDE SEQUENCE [LARGE SCALE GENOMIC DNA]</scope>
</reference>
<dbReference type="EMBL" id="MFGB01000020">
    <property type="protein sequence ID" value="OGF25701.1"/>
    <property type="molecule type" value="Genomic_DNA"/>
</dbReference>
<dbReference type="STRING" id="1797994.A2227_00645"/>
<organism evidence="1 2">
    <name type="scientific">Candidatus Falkowbacteria bacterium RIFOXYA2_FULL_47_19</name>
    <dbReference type="NCBI Taxonomy" id="1797994"/>
    <lineage>
        <taxon>Bacteria</taxon>
        <taxon>Candidatus Falkowiibacteriota</taxon>
    </lineage>
</organism>
<protein>
    <recommendedName>
        <fullName evidence="3">Glycoside hydrolase family 5 domain-containing protein</fullName>
    </recommendedName>
</protein>
<comment type="caution">
    <text evidence="1">The sequence shown here is derived from an EMBL/GenBank/DDBJ whole genome shotgun (WGS) entry which is preliminary data.</text>
</comment>
<evidence type="ECO:0000313" key="2">
    <source>
        <dbReference type="Proteomes" id="UP000178367"/>
    </source>
</evidence>
<dbReference type="SUPFAM" id="SSF51445">
    <property type="entry name" value="(Trans)glycosidases"/>
    <property type="match status" value="1"/>
</dbReference>
<proteinExistence type="predicted"/>
<evidence type="ECO:0008006" key="3">
    <source>
        <dbReference type="Google" id="ProtNLM"/>
    </source>
</evidence>
<dbReference type="InterPro" id="IPR017853">
    <property type="entry name" value="GH"/>
</dbReference>
<gene>
    <name evidence="1" type="ORF">A2227_00645</name>
</gene>
<sequence length="329" mass="39153">MLRILKKIFIALIVFLFIVFILSRGRVYGRTELEYGVTFSKKQALTLNLDWRKLYSDVLGDLGVRRLRLPAYWDEIENFDGQYDWTDLDWQIDEAEKAGAEVILAVGGRLPRWPECHFPVWAKALPKAEREARILSYLEKTILRYLDRDIIVAWQVENEPFLSHFGDCPKLDESFLDKELALVKKYDDRPIVVSDSGELSIWIPAARRADIFGTTMYRDTYSEHLKRYIHYPITPGFFRLKKNLAGLFAHPEKWIVIELQAEPWTPVPYHLATQEERDRTMNLQKFREILEFSRQSGFREFYLWGVEWWYWEKTINNNDDLWNEARGLF</sequence>
<dbReference type="Proteomes" id="UP000178367">
    <property type="component" value="Unassembled WGS sequence"/>
</dbReference>
<accession>A0A1F5SHG3</accession>
<name>A0A1F5SHG3_9BACT</name>
<dbReference type="AlphaFoldDB" id="A0A1F5SHG3"/>
<evidence type="ECO:0000313" key="1">
    <source>
        <dbReference type="EMBL" id="OGF25701.1"/>
    </source>
</evidence>
<dbReference type="Gene3D" id="3.20.20.80">
    <property type="entry name" value="Glycosidases"/>
    <property type="match status" value="1"/>
</dbReference>